<dbReference type="Proteomes" id="UP001189429">
    <property type="component" value="Unassembled WGS sequence"/>
</dbReference>
<keyword evidence="3" id="KW-1185">Reference proteome</keyword>
<evidence type="ECO:0000256" key="1">
    <source>
        <dbReference type="SAM" id="MobiDB-lite"/>
    </source>
</evidence>
<feature type="compositionally biased region" description="Basic residues" evidence="1">
    <location>
        <begin position="502"/>
        <end position="513"/>
    </location>
</feature>
<proteinExistence type="predicted"/>
<evidence type="ECO:0000313" key="2">
    <source>
        <dbReference type="EMBL" id="CAK0885973.1"/>
    </source>
</evidence>
<reference evidence="2" key="1">
    <citation type="submission" date="2023-10" db="EMBL/GenBank/DDBJ databases">
        <authorList>
            <person name="Chen Y."/>
            <person name="Shah S."/>
            <person name="Dougan E. K."/>
            <person name="Thang M."/>
            <person name="Chan C."/>
        </authorList>
    </citation>
    <scope>NUCLEOTIDE SEQUENCE [LARGE SCALE GENOMIC DNA]</scope>
</reference>
<comment type="caution">
    <text evidence="2">The sequence shown here is derived from an EMBL/GenBank/DDBJ whole genome shotgun (WGS) entry which is preliminary data.</text>
</comment>
<accession>A0ABN9WHM5</accession>
<feature type="non-terminal residue" evidence="2">
    <location>
        <position position="793"/>
    </location>
</feature>
<protein>
    <submittedName>
        <fullName evidence="2">Uncharacterized protein</fullName>
    </submittedName>
</protein>
<dbReference type="EMBL" id="CAUYUJ010018738">
    <property type="protein sequence ID" value="CAK0885973.1"/>
    <property type="molecule type" value="Genomic_DNA"/>
</dbReference>
<gene>
    <name evidence="2" type="ORF">PCOR1329_LOCUS67442</name>
</gene>
<evidence type="ECO:0000313" key="3">
    <source>
        <dbReference type="Proteomes" id="UP001189429"/>
    </source>
</evidence>
<sequence length="793" mass="88949">MFALTNVLHLSSKQDDFKRAVALTVRKQLAHFDPGLAPPSEDAPHRLQASHLIHALVIDRSVRHEFSNPLSNASQDDIVKKGMQLFSALTGPWQHKRIRHDCGGCPDCPCGKTLEGARGYVIELLFWLFFELMGDRPALGRWVGLGPCCSWLGACLVIHDVFRQAWLLAFSKHYGGRAQAGADIDDAALGNEHFTAIVGRRVKKVNDFVVDDSRCSKVLALALVSKPVDDLTLNLLRLDSMGRILCDLTSKSMNPVQTAQRAFVRELASKQVANAVSSFFPLTEDKQRDHMSVVRTMLVQLGAAVSFRLGMYFDDFPFKLLHCIHPDRGPEEKHAAADHFYDTPRCCLDPFFSARLRDLFETAFDFASDLNVRKVLQAWMNRGKVTTGHIERGHGRDRVSFESTRRTRRHVEPAIYHSHCRGLMHWHVKLGGRNYTLEQHTSHFASARFGLRLDKFNKRRIVRDASGKARRVSVRPDERCKRPRGNDAGSDRVRFVNDQSRVAKRLRGGKRQPRASETRQRQQWGKDWDDMGGDARERWSSIHPSARLLNDVPSDAPPTQRVPDDILDILEGGDAGPGDHGQTSAWQHSRALAPLVIGDDTWPVDVGGFESHLAARAAEFGFTEWRGGIQAVGEACRPALRNAMCVDCDPALNPVLVVPVACREKHPGLCCTRDADIYDETLALADEMHRHMHGLAAGTYVGFHATVYSNIFCLGVARLRDPAVCILTEVGIDTDTEPHRLFFDIDVEAETFRFLTSYSIARELITAFRTVKDDVMMTVFDVTSLRDNPCDVE</sequence>
<name>A0ABN9WHM5_9DINO</name>
<feature type="compositionally biased region" description="Basic and acidic residues" evidence="1">
    <location>
        <begin position="514"/>
        <end position="540"/>
    </location>
</feature>
<organism evidence="2 3">
    <name type="scientific">Prorocentrum cordatum</name>
    <dbReference type="NCBI Taxonomy" id="2364126"/>
    <lineage>
        <taxon>Eukaryota</taxon>
        <taxon>Sar</taxon>
        <taxon>Alveolata</taxon>
        <taxon>Dinophyceae</taxon>
        <taxon>Prorocentrales</taxon>
        <taxon>Prorocentraceae</taxon>
        <taxon>Prorocentrum</taxon>
    </lineage>
</organism>
<feature type="region of interest" description="Disordered" evidence="1">
    <location>
        <begin position="466"/>
        <end position="584"/>
    </location>
</feature>